<dbReference type="EMBL" id="CP001280">
    <property type="protein sequence ID" value="ACK52495.1"/>
    <property type="molecule type" value="Genomic_DNA"/>
</dbReference>
<evidence type="ECO:0000313" key="1">
    <source>
        <dbReference type="EMBL" id="ACK52495.1"/>
    </source>
</evidence>
<dbReference type="KEGG" id="msl:Msil_3610"/>
<reference evidence="1 2" key="1">
    <citation type="journal article" date="2010" name="J. Bacteriol.">
        <title>Complete genome sequence of the aerobic facultative methanotroph Methylocella silvestris BL2.</title>
        <authorList>
            <person name="Chen Y."/>
            <person name="Crombie A."/>
            <person name="Rahman M.T."/>
            <person name="Dedysh S.N."/>
            <person name="Liesack W."/>
            <person name="Stott M.B."/>
            <person name="Alam M."/>
            <person name="Theisen A.R."/>
            <person name="Murrell J.C."/>
            <person name="Dunfield P.F."/>
        </authorList>
    </citation>
    <scope>NUCLEOTIDE SEQUENCE [LARGE SCALE GENOMIC DNA]</scope>
    <source>
        <strain evidence="2">DSM 15510 / CIP 108128 / LMG 27833 / NCIMB 13906 / BL2</strain>
    </source>
</reference>
<accession>B8EJ03</accession>
<name>B8EJ03_METSB</name>
<organism evidence="1 2">
    <name type="scientific">Methylocella silvestris (strain DSM 15510 / CIP 108128 / LMG 27833 / NCIMB 13906 / BL2)</name>
    <dbReference type="NCBI Taxonomy" id="395965"/>
    <lineage>
        <taxon>Bacteria</taxon>
        <taxon>Pseudomonadati</taxon>
        <taxon>Pseudomonadota</taxon>
        <taxon>Alphaproteobacteria</taxon>
        <taxon>Hyphomicrobiales</taxon>
        <taxon>Beijerinckiaceae</taxon>
        <taxon>Methylocella</taxon>
    </lineage>
</organism>
<dbReference type="AlphaFoldDB" id="B8EJ03"/>
<dbReference type="Proteomes" id="UP000002257">
    <property type="component" value="Chromosome"/>
</dbReference>
<sequence length="282" mass="31940">MVDKTMFGLPVKPITRPVHTTPYATAAGVLIGYPVFRDWRRLYDPYKMKVEPANREKFADMRDAHERSVTRQLDLIHHHATGRAVLGQMKAKSPSVTILPYVFQDMPWDFDEIAVEDFKSERKATMKGLAYATDDDGDLLLGEGTGSNALIYYSTTRVTSKETADQILLHELLHASRDIQGVNSLVRLDGGYKNFEEFYAQVVENIYRSEDHKRPIDYHGHYIDSATFLDLKLSTSPRLLLGLMRKTQPTLFAALAHVKASFNPIAQVDVEEKALIAKIERG</sequence>
<evidence type="ECO:0000313" key="2">
    <source>
        <dbReference type="Proteomes" id="UP000002257"/>
    </source>
</evidence>
<dbReference type="OrthoDB" id="8437689at2"/>
<dbReference type="HOGENOM" id="CLU_986281_0_0_5"/>
<protein>
    <submittedName>
        <fullName evidence="1">Uncharacterized protein</fullName>
    </submittedName>
</protein>
<gene>
    <name evidence="1" type="ordered locus">Msil_3610</name>
</gene>
<keyword evidence="2" id="KW-1185">Reference proteome</keyword>
<proteinExistence type="predicted"/>
<dbReference type="Pfam" id="PF14891">
    <property type="entry name" value="Peptidase_M91"/>
    <property type="match status" value="1"/>
</dbReference>
<dbReference type="RefSeq" id="WP_012592563.1">
    <property type="nucleotide sequence ID" value="NC_011666.1"/>
</dbReference>
<dbReference type="InterPro" id="IPR028208">
    <property type="entry name" value="Effector_pro_NleD-like"/>
</dbReference>
<dbReference type="eggNOG" id="ENOG5033WV3">
    <property type="taxonomic scope" value="Bacteria"/>
</dbReference>